<dbReference type="Gene3D" id="4.10.280.10">
    <property type="entry name" value="Helix-loop-helix DNA-binding domain"/>
    <property type="match status" value="1"/>
</dbReference>
<feature type="coiled-coil region" evidence="6">
    <location>
        <begin position="43"/>
        <end position="70"/>
    </location>
</feature>
<name>A0AAE1J813_9FABA</name>
<evidence type="ECO:0000256" key="2">
    <source>
        <dbReference type="ARBA" id="ARBA00022604"/>
    </source>
</evidence>
<comment type="caution">
    <text evidence="7">The sequence shown here is derived from an EMBL/GenBank/DDBJ whole genome shotgun (WGS) entry which is preliminary data.</text>
</comment>
<protein>
    <recommendedName>
        <fullName evidence="9">BHLH domain-containing protein</fullName>
    </recommendedName>
</protein>
<evidence type="ECO:0000256" key="3">
    <source>
        <dbReference type="ARBA" id="ARBA00023015"/>
    </source>
</evidence>
<dbReference type="InterPro" id="IPR036638">
    <property type="entry name" value="HLH_DNA-bd_sf"/>
</dbReference>
<evidence type="ECO:0000256" key="1">
    <source>
        <dbReference type="ARBA" id="ARBA00004123"/>
    </source>
</evidence>
<keyword evidence="3" id="KW-0805">Transcription regulation</keyword>
<evidence type="ECO:0000256" key="6">
    <source>
        <dbReference type="SAM" id="Coils"/>
    </source>
</evidence>
<evidence type="ECO:0000256" key="5">
    <source>
        <dbReference type="ARBA" id="ARBA00023242"/>
    </source>
</evidence>
<keyword evidence="4" id="KW-0804">Transcription</keyword>
<dbReference type="AlphaFoldDB" id="A0AAE1J813"/>
<dbReference type="Pfam" id="PF23174">
    <property type="entry name" value="bHLH_ILI"/>
    <property type="match status" value="1"/>
</dbReference>
<keyword evidence="8" id="KW-1185">Reference proteome</keyword>
<dbReference type="GO" id="GO:0005634">
    <property type="term" value="C:nucleus"/>
    <property type="evidence" value="ECO:0007669"/>
    <property type="project" value="UniProtKB-SubCell"/>
</dbReference>
<sequence length="87" mass="9827">MSSRRTSSNLSENEINEIVSRLQAVLPRLNQRTNSRASVSKIVKEACSHVKKLQKEVDELSEKVAGLMDSVDITHIDEQTLRSILQH</sequence>
<dbReference type="InterPro" id="IPR044293">
    <property type="entry name" value="PRE"/>
</dbReference>
<dbReference type="PANTHER" id="PTHR38546:SF3">
    <property type="entry name" value="DNA BINDING PROTEIN"/>
    <property type="match status" value="1"/>
</dbReference>
<dbReference type="SUPFAM" id="SSF47459">
    <property type="entry name" value="HLH, helix-loop-helix DNA-binding domain"/>
    <property type="match status" value="1"/>
</dbReference>
<comment type="subcellular location">
    <subcellularLocation>
        <location evidence="1">Nucleus</location>
    </subcellularLocation>
</comment>
<gene>
    <name evidence="7" type="ORF">QN277_025420</name>
</gene>
<dbReference type="GO" id="GO:0046983">
    <property type="term" value="F:protein dimerization activity"/>
    <property type="evidence" value="ECO:0007669"/>
    <property type="project" value="InterPro"/>
</dbReference>
<evidence type="ECO:0000313" key="7">
    <source>
        <dbReference type="EMBL" id="KAK4264211.1"/>
    </source>
</evidence>
<proteinExistence type="predicted"/>
<keyword evidence="5" id="KW-0539">Nucleus</keyword>
<evidence type="ECO:0000256" key="4">
    <source>
        <dbReference type="ARBA" id="ARBA00023163"/>
    </source>
</evidence>
<evidence type="ECO:0008006" key="9">
    <source>
        <dbReference type="Google" id="ProtNLM"/>
    </source>
</evidence>
<reference evidence="7" key="1">
    <citation type="submission" date="2023-10" db="EMBL/GenBank/DDBJ databases">
        <title>Chromosome-level genome of the transformable northern wattle, Acacia crassicarpa.</title>
        <authorList>
            <person name="Massaro I."/>
            <person name="Sinha N.R."/>
            <person name="Poethig S."/>
            <person name="Leichty A.R."/>
        </authorList>
    </citation>
    <scope>NUCLEOTIDE SEQUENCE</scope>
    <source>
        <strain evidence="7">Acra3RX</strain>
        <tissue evidence="7">Leaf</tissue>
    </source>
</reference>
<organism evidence="7 8">
    <name type="scientific">Acacia crassicarpa</name>
    <name type="common">northern wattle</name>
    <dbReference type="NCBI Taxonomy" id="499986"/>
    <lineage>
        <taxon>Eukaryota</taxon>
        <taxon>Viridiplantae</taxon>
        <taxon>Streptophyta</taxon>
        <taxon>Embryophyta</taxon>
        <taxon>Tracheophyta</taxon>
        <taxon>Spermatophyta</taxon>
        <taxon>Magnoliopsida</taxon>
        <taxon>eudicotyledons</taxon>
        <taxon>Gunneridae</taxon>
        <taxon>Pentapetalae</taxon>
        <taxon>rosids</taxon>
        <taxon>fabids</taxon>
        <taxon>Fabales</taxon>
        <taxon>Fabaceae</taxon>
        <taxon>Caesalpinioideae</taxon>
        <taxon>mimosoid clade</taxon>
        <taxon>Acacieae</taxon>
        <taxon>Acacia</taxon>
    </lineage>
</organism>
<dbReference type="GO" id="GO:0006355">
    <property type="term" value="P:regulation of DNA-templated transcription"/>
    <property type="evidence" value="ECO:0007669"/>
    <property type="project" value="InterPro"/>
</dbReference>
<keyword evidence="2" id="KW-0341">Growth regulation</keyword>
<dbReference type="InterPro" id="IPR044172">
    <property type="entry name" value="ILI2-like"/>
</dbReference>
<evidence type="ECO:0000313" key="8">
    <source>
        <dbReference type="Proteomes" id="UP001293593"/>
    </source>
</evidence>
<dbReference type="Proteomes" id="UP001293593">
    <property type="component" value="Unassembled WGS sequence"/>
</dbReference>
<dbReference type="PANTHER" id="PTHR38546">
    <property type="entry name" value="DNA BINDING PROTEIN"/>
    <property type="match status" value="1"/>
</dbReference>
<accession>A0AAE1J813</accession>
<keyword evidence="6" id="KW-0175">Coiled coil</keyword>
<dbReference type="EMBL" id="JAWXYG010000008">
    <property type="protein sequence ID" value="KAK4264211.1"/>
    <property type="molecule type" value="Genomic_DNA"/>
</dbReference>
<dbReference type="GO" id="GO:0040008">
    <property type="term" value="P:regulation of growth"/>
    <property type="evidence" value="ECO:0007669"/>
    <property type="project" value="InterPro"/>
</dbReference>